<dbReference type="AlphaFoldDB" id="A0A2P8DW90"/>
<proteinExistence type="predicted"/>
<evidence type="ECO:0000313" key="2">
    <source>
        <dbReference type="Proteomes" id="UP000240708"/>
    </source>
</evidence>
<keyword evidence="2" id="KW-1185">Reference proteome</keyword>
<dbReference type="OrthoDB" id="1161221at2"/>
<dbReference type="RefSeq" id="WP_106568664.1">
    <property type="nucleotide sequence ID" value="NZ_JAUVYL010000002.1"/>
</dbReference>
<accession>A0A2P8DW90</accession>
<gene>
    <name evidence="1" type="ORF">CLV48_11379</name>
</gene>
<comment type="caution">
    <text evidence="1">The sequence shown here is derived from an EMBL/GenBank/DDBJ whole genome shotgun (WGS) entry which is preliminary data.</text>
</comment>
<dbReference type="EMBL" id="PYGF01000013">
    <property type="protein sequence ID" value="PSL01485.1"/>
    <property type="molecule type" value="Genomic_DNA"/>
</dbReference>
<protein>
    <submittedName>
        <fullName evidence="1">Uncharacterized protein</fullName>
    </submittedName>
</protein>
<reference evidence="1 2" key="1">
    <citation type="submission" date="2018-03" db="EMBL/GenBank/DDBJ databases">
        <title>Genomic Encyclopedia of Archaeal and Bacterial Type Strains, Phase II (KMG-II): from individual species to whole genera.</title>
        <authorList>
            <person name="Goeker M."/>
        </authorList>
    </citation>
    <scope>NUCLEOTIDE SEQUENCE [LARGE SCALE GENOMIC DNA]</scope>
    <source>
        <strain evidence="1 2">DSM 28057</strain>
    </source>
</reference>
<dbReference type="Proteomes" id="UP000240708">
    <property type="component" value="Unassembled WGS sequence"/>
</dbReference>
<sequence>MSQRIFLICPSNPIQNYLKKQYRNEPIFFSSPGTVFEGQANKDLEEIYRLIKEMGITEIIQVHDTDSVFLRDIVLQHDEFEFPGKKILSEIYDSNTHEIEKEAKTSSKVGVLALLHMESQAQYLINQEKISELYLEGLIHFKGLLTQVQKNKSIEFELEFQQLPA</sequence>
<evidence type="ECO:0000313" key="1">
    <source>
        <dbReference type="EMBL" id="PSL01485.1"/>
    </source>
</evidence>
<organism evidence="1 2">
    <name type="scientific">Cecembia rubra</name>
    <dbReference type="NCBI Taxonomy" id="1485585"/>
    <lineage>
        <taxon>Bacteria</taxon>
        <taxon>Pseudomonadati</taxon>
        <taxon>Bacteroidota</taxon>
        <taxon>Cytophagia</taxon>
        <taxon>Cytophagales</taxon>
        <taxon>Cyclobacteriaceae</taxon>
        <taxon>Cecembia</taxon>
    </lineage>
</organism>
<name>A0A2P8DW90_9BACT</name>